<dbReference type="SUPFAM" id="SSF47413">
    <property type="entry name" value="lambda repressor-like DNA-binding domains"/>
    <property type="match status" value="1"/>
</dbReference>
<protein>
    <submittedName>
        <fullName evidence="2">Helix-turn-helix protein</fullName>
    </submittedName>
</protein>
<name>A0A560FLH4_9PROT</name>
<organism evidence="2 3">
    <name type="scientific">Nitrospirillum amazonense</name>
    <dbReference type="NCBI Taxonomy" id="28077"/>
    <lineage>
        <taxon>Bacteria</taxon>
        <taxon>Pseudomonadati</taxon>
        <taxon>Pseudomonadota</taxon>
        <taxon>Alphaproteobacteria</taxon>
        <taxon>Rhodospirillales</taxon>
        <taxon>Azospirillaceae</taxon>
        <taxon>Nitrospirillum</taxon>
    </lineage>
</organism>
<reference evidence="2 3" key="1">
    <citation type="submission" date="2019-06" db="EMBL/GenBank/DDBJ databases">
        <title>Genomic Encyclopedia of Type Strains, Phase IV (KMG-V): Genome sequencing to study the core and pangenomes of soil and plant-associated prokaryotes.</title>
        <authorList>
            <person name="Whitman W."/>
        </authorList>
    </citation>
    <scope>NUCLEOTIDE SEQUENCE [LARGE SCALE GENOMIC DNA]</scope>
    <source>
        <strain evidence="2 3">BR 11880</strain>
    </source>
</reference>
<dbReference type="Proteomes" id="UP000319859">
    <property type="component" value="Unassembled WGS sequence"/>
</dbReference>
<dbReference type="InterPro" id="IPR001387">
    <property type="entry name" value="Cro/C1-type_HTH"/>
</dbReference>
<evidence type="ECO:0000313" key="2">
    <source>
        <dbReference type="EMBL" id="TWB22450.1"/>
    </source>
</evidence>
<dbReference type="Gene3D" id="1.10.260.40">
    <property type="entry name" value="lambda repressor-like DNA-binding domains"/>
    <property type="match status" value="1"/>
</dbReference>
<dbReference type="SMART" id="SM00530">
    <property type="entry name" value="HTH_XRE"/>
    <property type="match status" value="1"/>
</dbReference>
<dbReference type="InterPro" id="IPR010982">
    <property type="entry name" value="Lambda_DNA-bd_dom_sf"/>
</dbReference>
<evidence type="ECO:0000259" key="1">
    <source>
        <dbReference type="PROSITE" id="PS50943"/>
    </source>
</evidence>
<dbReference type="GO" id="GO:0003677">
    <property type="term" value="F:DNA binding"/>
    <property type="evidence" value="ECO:0007669"/>
    <property type="project" value="InterPro"/>
</dbReference>
<comment type="caution">
    <text evidence="2">The sequence shown here is derived from an EMBL/GenBank/DDBJ whole genome shotgun (WGS) entry which is preliminary data.</text>
</comment>
<dbReference type="OrthoDB" id="9803379at2"/>
<dbReference type="AlphaFoldDB" id="A0A560FLH4"/>
<dbReference type="RefSeq" id="WP_145749062.1">
    <property type="nucleotide sequence ID" value="NZ_VITN01000003.1"/>
</dbReference>
<proteinExistence type="predicted"/>
<accession>A0A560FLH4</accession>
<evidence type="ECO:0000313" key="3">
    <source>
        <dbReference type="Proteomes" id="UP000319859"/>
    </source>
</evidence>
<feature type="domain" description="HTH cro/C1-type" evidence="1">
    <location>
        <begin position="15"/>
        <end position="70"/>
    </location>
</feature>
<dbReference type="PROSITE" id="PS50943">
    <property type="entry name" value="HTH_CROC1"/>
    <property type="match status" value="1"/>
</dbReference>
<gene>
    <name evidence="2" type="ORF">FBZ89_10370</name>
</gene>
<dbReference type="Pfam" id="PF01381">
    <property type="entry name" value="HTH_3"/>
    <property type="match status" value="1"/>
</dbReference>
<dbReference type="EMBL" id="VITN01000003">
    <property type="protein sequence ID" value="TWB22450.1"/>
    <property type="molecule type" value="Genomic_DNA"/>
</dbReference>
<dbReference type="CDD" id="cd00093">
    <property type="entry name" value="HTH_XRE"/>
    <property type="match status" value="1"/>
</dbReference>
<sequence>MWVQPKDHQIVGNYLATIRRQAGVTQDELAAQLGKPQSFVSAYESGQRRVDILELMIILKALGADPKTTLAALIDHGGVHLKASKLAVFNKSDQTDDDG</sequence>